<dbReference type="FunFam" id="4.10.280.10:FF:000047">
    <property type="entry name" value="mesoderm posterior protein 1"/>
    <property type="match status" value="1"/>
</dbReference>
<dbReference type="InterPro" id="IPR011598">
    <property type="entry name" value="bHLH_dom"/>
</dbReference>
<evidence type="ECO:0000256" key="4">
    <source>
        <dbReference type="ARBA" id="ARBA00023015"/>
    </source>
</evidence>
<dbReference type="GeneTree" id="ENSGT00530000063712"/>
<organism evidence="10 11">
    <name type="scientific">Esox lucius</name>
    <name type="common">Northern pike</name>
    <dbReference type="NCBI Taxonomy" id="8010"/>
    <lineage>
        <taxon>Eukaryota</taxon>
        <taxon>Metazoa</taxon>
        <taxon>Chordata</taxon>
        <taxon>Craniata</taxon>
        <taxon>Vertebrata</taxon>
        <taxon>Euteleostomi</taxon>
        <taxon>Actinopterygii</taxon>
        <taxon>Neopterygii</taxon>
        <taxon>Teleostei</taxon>
        <taxon>Protacanthopterygii</taxon>
        <taxon>Esociformes</taxon>
        <taxon>Esocidae</taxon>
        <taxon>Esox</taxon>
    </lineage>
</organism>
<dbReference type="PANTHER" id="PTHR20937:SF6">
    <property type="entry name" value="MESODERM POSTERIOR PROTEIN 1"/>
    <property type="match status" value="1"/>
</dbReference>
<dbReference type="GO" id="GO:0032525">
    <property type="term" value="P:somite rostral/caudal axis specification"/>
    <property type="evidence" value="ECO:0007669"/>
    <property type="project" value="TreeGrafter"/>
</dbReference>
<keyword evidence="7" id="KW-0539">Nucleus</keyword>
<dbReference type="PROSITE" id="PS50888">
    <property type="entry name" value="BHLH"/>
    <property type="match status" value="1"/>
</dbReference>
<feature type="compositionally biased region" description="Basic residues" evidence="8">
    <location>
        <begin position="221"/>
        <end position="233"/>
    </location>
</feature>
<feature type="compositionally biased region" description="Polar residues" evidence="8">
    <location>
        <begin position="409"/>
        <end position="418"/>
    </location>
</feature>
<keyword evidence="2" id="KW-0217">Developmental protein</keyword>
<evidence type="ECO:0000259" key="9">
    <source>
        <dbReference type="PROSITE" id="PS50888"/>
    </source>
</evidence>
<dbReference type="Ensembl" id="ENSELUT00000106708.1">
    <property type="protein sequence ID" value="ENSELUP00000092202.1"/>
    <property type="gene ID" value="ENSELUG00000038291.1"/>
</dbReference>
<dbReference type="Gene3D" id="4.10.280.10">
    <property type="entry name" value="Helix-loop-helix DNA-binding domain"/>
    <property type="match status" value="1"/>
</dbReference>
<dbReference type="SMART" id="SM00353">
    <property type="entry name" value="HLH"/>
    <property type="match status" value="1"/>
</dbReference>
<dbReference type="Pfam" id="PF00010">
    <property type="entry name" value="HLH"/>
    <property type="match status" value="1"/>
</dbReference>
<dbReference type="GO" id="GO:0005634">
    <property type="term" value="C:nucleus"/>
    <property type="evidence" value="ECO:0007669"/>
    <property type="project" value="UniProtKB-SubCell"/>
</dbReference>
<dbReference type="PANTHER" id="PTHR20937">
    <property type="entry name" value="IP14615P"/>
    <property type="match status" value="1"/>
</dbReference>
<dbReference type="GO" id="GO:0007219">
    <property type="term" value="P:Notch signaling pathway"/>
    <property type="evidence" value="ECO:0007669"/>
    <property type="project" value="UniProtKB-KW"/>
</dbReference>
<dbReference type="GO" id="GO:0046983">
    <property type="term" value="F:protein dimerization activity"/>
    <property type="evidence" value="ECO:0007669"/>
    <property type="project" value="InterPro"/>
</dbReference>
<feature type="domain" description="BHLH" evidence="9">
    <location>
        <begin position="230"/>
        <end position="284"/>
    </location>
</feature>
<keyword evidence="4" id="KW-0805">Transcription regulation</keyword>
<name>A0AAY5KTN1_ESOLU</name>
<dbReference type="GO" id="GO:0001707">
    <property type="term" value="P:mesoderm formation"/>
    <property type="evidence" value="ECO:0007669"/>
    <property type="project" value="TreeGrafter"/>
</dbReference>
<protein>
    <recommendedName>
        <fullName evidence="9">BHLH domain-containing protein</fullName>
    </recommendedName>
</protein>
<evidence type="ECO:0000256" key="7">
    <source>
        <dbReference type="ARBA" id="ARBA00023242"/>
    </source>
</evidence>
<feature type="region of interest" description="Disordered" evidence="8">
    <location>
        <begin position="208"/>
        <end position="240"/>
    </location>
</feature>
<dbReference type="AlphaFoldDB" id="A0AAY5KTN1"/>
<keyword evidence="3" id="KW-0914">Notch signaling pathway</keyword>
<dbReference type="SUPFAM" id="SSF47459">
    <property type="entry name" value="HLH, helix-loop-helix DNA-binding domain"/>
    <property type="match status" value="1"/>
</dbReference>
<evidence type="ECO:0000256" key="2">
    <source>
        <dbReference type="ARBA" id="ARBA00022473"/>
    </source>
</evidence>
<dbReference type="Proteomes" id="UP000265140">
    <property type="component" value="Chromosome 17"/>
</dbReference>
<evidence type="ECO:0000256" key="6">
    <source>
        <dbReference type="ARBA" id="ARBA00023163"/>
    </source>
</evidence>
<evidence type="ECO:0000256" key="1">
    <source>
        <dbReference type="ARBA" id="ARBA00004123"/>
    </source>
</evidence>
<dbReference type="Ensembl" id="ENSELUT00000110877.1">
    <property type="protein sequence ID" value="ENSELUP00000089867.1"/>
    <property type="gene ID" value="ENSELUG00000038291.1"/>
</dbReference>
<sequence>MTSFTSAMDITALDLQDGGGSLLFDCEVLLGQAYDTKTCNLALSDPGYYSCSSLSPTSSVESCFSSPAGPGFSPAGPCFSPAGPGFSAAGPGFSPAGPGFSPAGPGFSPAGPGFSPAGPGFSPAGPGFSPVGPGFSPAGPGFSPAGPGFSPAGPGFSPASLQCGPGLDFSPVPLCGEQDAPLCFLHRVAATTTAAVKEETTQTLRLPVEVTSSTSSTSAPRRVRSRYPGKKRQSASDREKLRMRDLTKALHHLRTYLPPSVAPAGQTLTKIEILRLTIRYISSLSDQLELQEQEAQNPQNQTVYGAQSLLYNPHETVSPALYNPHETVSPALYNPHETVSPALYSPHETVSPALYNPHETLYPDLYSPHETVSPALYNPHETVSPALYSPHETLYPSIYSTAQSCYDAAEQTSSSSHQRSFRPEQFTPQHSHQVHTHPNP</sequence>
<reference evidence="10" key="2">
    <citation type="submission" date="2025-05" db="UniProtKB">
        <authorList>
            <consortium name="Ensembl"/>
        </authorList>
    </citation>
    <scope>IDENTIFICATION</scope>
</reference>
<keyword evidence="6" id="KW-0804">Transcription</keyword>
<dbReference type="CDD" id="cd18938">
    <property type="entry name" value="bHLH_TS_Mesp"/>
    <property type="match status" value="1"/>
</dbReference>
<comment type="subcellular location">
    <subcellularLocation>
        <location evidence="1">Nucleus</location>
    </subcellularLocation>
</comment>
<dbReference type="GO" id="GO:0003007">
    <property type="term" value="P:heart morphogenesis"/>
    <property type="evidence" value="ECO:0007669"/>
    <property type="project" value="TreeGrafter"/>
</dbReference>
<evidence type="ECO:0000313" key="10">
    <source>
        <dbReference type="Ensembl" id="ENSELUP00000089867.1"/>
    </source>
</evidence>
<evidence type="ECO:0000313" key="11">
    <source>
        <dbReference type="Proteomes" id="UP000265140"/>
    </source>
</evidence>
<proteinExistence type="predicted"/>
<evidence type="ECO:0000256" key="8">
    <source>
        <dbReference type="SAM" id="MobiDB-lite"/>
    </source>
</evidence>
<evidence type="ECO:0000256" key="3">
    <source>
        <dbReference type="ARBA" id="ARBA00022976"/>
    </source>
</evidence>
<feature type="region of interest" description="Disordered" evidence="8">
    <location>
        <begin position="409"/>
        <end position="440"/>
    </location>
</feature>
<keyword evidence="11" id="KW-1185">Reference proteome</keyword>
<keyword evidence="5" id="KW-0238">DNA-binding</keyword>
<dbReference type="GO" id="GO:0000981">
    <property type="term" value="F:DNA-binding transcription factor activity, RNA polymerase II-specific"/>
    <property type="evidence" value="ECO:0007669"/>
    <property type="project" value="TreeGrafter"/>
</dbReference>
<feature type="region of interest" description="Disordered" evidence="8">
    <location>
        <begin position="97"/>
        <end position="153"/>
    </location>
</feature>
<accession>A0AAY5KTN1</accession>
<evidence type="ECO:0000256" key="5">
    <source>
        <dbReference type="ARBA" id="ARBA00023125"/>
    </source>
</evidence>
<dbReference type="InterPro" id="IPR036638">
    <property type="entry name" value="HLH_DNA-bd_sf"/>
</dbReference>
<dbReference type="GO" id="GO:0000978">
    <property type="term" value="F:RNA polymerase II cis-regulatory region sequence-specific DNA binding"/>
    <property type="evidence" value="ECO:0007669"/>
    <property type="project" value="TreeGrafter"/>
</dbReference>
<reference evidence="10 11" key="1">
    <citation type="submission" date="2020-02" db="EMBL/GenBank/DDBJ databases">
        <title>Esox lucius (northern pike) genome, fEsoLuc1, primary haplotype.</title>
        <authorList>
            <person name="Myers G."/>
            <person name="Karagic N."/>
            <person name="Meyer A."/>
            <person name="Pippel M."/>
            <person name="Reichard M."/>
            <person name="Winkler S."/>
            <person name="Tracey A."/>
            <person name="Sims Y."/>
            <person name="Howe K."/>
            <person name="Rhie A."/>
            <person name="Formenti G."/>
            <person name="Durbin R."/>
            <person name="Fedrigo O."/>
            <person name="Jarvis E.D."/>
        </authorList>
    </citation>
    <scope>NUCLEOTIDE SEQUENCE [LARGE SCALE GENOMIC DNA]</scope>
</reference>
<feature type="compositionally biased region" description="Polar residues" evidence="8">
    <location>
        <begin position="426"/>
        <end position="440"/>
    </location>
</feature>
<dbReference type="InterPro" id="IPR040259">
    <property type="entry name" value="Mesogenin/MesP"/>
</dbReference>